<dbReference type="InterPro" id="IPR016039">
    <property type="entry name" value="Thiolase-like"/>
</dbReference>
<keyword evidence="7" id="KW-0677">Repeat</keyword>
<comment type="pathway">
    <text evidence="2">Antibiotic biosynthesis.</text>
</comment>
<evidence type="ECO:0000259" key="10">
    <source>
        <dbReference type="PROSITE" id="PS50075"/>
    </source>
</evidence>
<evidence type="ECO:0000313" key="12">
    <source>
        <dbReference type="EMBL" id="MFC4104095.1"/>
    </source>
</evidence>
<keyword evidence="5" id="KW-0597">Phosphoprotein</keyword>
<dbReference type="PROSITE" id="PS50075">
    <property type="entry name" value="CARRIER"/>
    <property type="match status" value="1"/>
</dbReference>
<dbReference type="InterPro" id="IPR050091">
    <property type="entry name" value="PKS_NRPS_Biosynth_Enz"/>
</dbReference>
<dbReference type="Gene3D" id="1.10.1240.100">
    <property type="match status" value="1"/>
</dbReference>
<dbReference type="PROSITE" id="PS00012">
    <property type="entry name" value="PHOSPHOPANTETHEINE"/>
    <property type="match status" value="1"/>
</dbReference>
<dbReference type="Pfam" id="PF22621">
    <property type="entry name" value="CurL-like_PKS_C"/>
    <property type="match status" value="1"/>
</dbReference>
<dbReference type="Pfam" id="PF08242">
    <property type="entry name" value="Methyltransf_12"/>
    <property type="match status" value="1"/>
</dbReference>
<gene>
    <name evidence="12" type="ORF">ACFOZ8_31195</name>
</gene>
<protein>
    <submittedName>
        <fullName evidence="12">Beta-ketoacyl synthase N-terminal-like domain-containing protein</fullName>
    </submittedName>
</protein>
<dbReference type="Gene3D" id="3.30.70.3290">
    <property type="match status" value="1"/>
</dbReference>
<comment type="subcellular location">
    <subcellularLocation>
        <location evidence="1">Cytoplasm</location>
    </subcellularLocation>
</comment>
<dbReference type="CDD" id="cd00833">
    <property type="entry name" value="PKS"/>
    <property type="match status" value="2"/>
</dbReference>
<evidence type="ECO:0000256" key="8">
    <source>
        <dbReference type="ARBA" id="ARBA00023268"/>
    </source>
</evidence>
<dbReference type="RefSeq" id="WP_377722635.1">
    <property type="nucleotide sequence ID" value="NZ_JBHSAM010000036.1"/>
</dbReference>
<feature type="compositionally biased region" description="Basic and acidic residues" evidence="9">
    <location>
        <begin position="1517"/>
        <end position="1544"/>
    </location>
</feature>
<dbReference type="SMART" id="SM01294">
    <property type="entry name" value="PKS_PP_betabranch"/>
    <property type="match status" value="1"/>
</dbReference>
<dbReference type="InterPro" id="IPR029063">
    <property type="entry name" value="SAM-dependent_MTases_sf"/>
</dbReference>
<evidence type="ECO:0000256" key="7">
    <source>
        <dbReference type="ARBA" id="ARBA00022737"/>
    </source>
</evidence>
<dbReference type="InterPro" id="IPR014030">
    <property type="entry name" value="Ketoacyl_synth_N"/>
</dbReference>
<evidence type="ECO:0000256" key="9">
    <source>
        <dbReference type="SAM" id="MobiDB-lite"/>
    </source>
</evidence>
<evidence type="ECO:0000256" key="6">
    <source>
        <dbReference type="ARBA" id="ARBA00022679"/>
    </source>
</evidence>
<keyword evidence="3" id="KW-0596">Phosphopantetheine</keyword>
<dbReference type="SMART" id="SM00825">
    <property type="entry name" value="PKS_KS"/>
    <property type="match status" value="2"/>
</dbReference>
<dbReference type="Gene3D" id="3.40.47.10">
    <property type="match status" value="3"/>
</dbReference>
<name>A0ABV8KDE5_9BACL</name>
<dbReference type="InterPro" id="IPR020806">
    <property type="entry name" value="PKS_PP-bd"/>
</dbReference>
<sequence>MEQMLNRMLWGQLHAAGYFGRGRDPRSLMEQTNALRAPHRRWMRESLDVLARAGFLVRTGEGYAAVQADPPDVRELWTQWDRLSAGWLADPDLAAQARLAERTLRALPDILAGLVKATEILFPGGTMELVEGIYKHNRTADYYNGVLGDMVEAYMEEIAAERRTSSAADRPGIRILEVGAGTGGTSAEIFRRLRPYRELVQEYCYTDMSKAFLAHAKRAYGSENPYLNCRLLNAELPYGEQGLECGAYDLVIAANVLHATANIRRTLRNCKAALKQNGLLLLNEITSNTVFAHVTFGLLDGWWLYEDEAIRIPGSPCLGEAEWKRALEDEGFRSVLFAADGGRGQQIIVSESDGFIRQPATASETSEASRLAVAEAVGLVIPQRQVADLNVDHAAAAISADRRTGTGMSEWTPDEVRAYVRTVIRGQLEQSLQLTDDMIDDDDAFSDYGLDSITGIQLVKGLNQALGCKLSITDIFDYSSVHQLAGHLVDRHASDIRLPKTAEDSGLEEAAAARESRLSDEADAIASSWAARRAAAASDNRASMPKGDVSAATDPSWVTQEQAMFDGYEVAGFVGESAAETAASAESREAGGAASTPVVAKGPIAVVGMSGRFAGAEDVHQLWAHLAAGDDLVKETTRWDLGRAFPNREPFALYGGFLERIDEFDAAFFNIPGQEADYMDPQQRIFLEEAWKALEDAGYAGEAMEGRRCGVYVGCQNGEYHQLYGEDAPSQALWGMSPSLIPSRIAYVLDLHGPAIAVDTACSSSLVAIHLACQGLWTGETEMAIAGGVSVRLTPDFQATGSNAGLLSTRGRCFSFDDRADGFVLSEGAGAVVLKRLEDAIADGDHIYGVIRGSGMNQDGRTNGITAPSAKSQERLVRGVYEDFGIEPSTIQFVEAHGTGTQLGDAIEVEALSRVFRSSAPANGYCAIGSLKSNIGHTATASGVAGLIKLLLAMQNRQMPPTLHFENRNANIDFEQSPFYVNTELTPWEAPVGGKRRAALSAFGLNGTNAHLVVEEAPDRPHPTADGRSRLIALSARTPDQLRLQAERLADYIRRERPEGLADISFTLLTGRKHLGHRLACAARTPSELLHMLERWLAAGSSEDVRVSEAAVRGGSKDEAALRLGRECLSRCAGASAGEAGDEPVRTLARLFAEGCPLPYGELFRGGRYVRVPLPVYPLAKDRHWLPKREPQREAAHGVAVTGPVLHEPIAIIGMSGSLPFVAGADEQGLQPQAGEADNAERERFDPRIFGLSPEQAALVEPLHRLALMHGWKAVEAAGCAPGALAGSRTAVFVGMDGGAAADSARHLDPAIGDGLDAGWPPLNAANSLSWLLDLRGPSEDINTAGSSALAAIDRAVKAIRAGECETALVGGIDAGAAVQGDQQGVMLLLKKLSAAERDGDPIAAVIRASIASHGGRSRSNAAPSENALSELIADAYDQMDIAPSAVDYAELDGKAFGSEAQDALQVLAEAAYGELGRAAGDTGRLEPRHGLRTSSAAGQAAGMASVMNALELLRPDLSDPSRDSAAEPFAVDRENANRDEQGRKAPRLAGITALGRGGVNAHVVLEAYERRPRKPRASVIAPEQPGVFLLSAMDEAALQAQAVELLAFVSTLPEERIDDAAFTLQTGRDAMDARLAVVAGSFRELSAKLTAFVSGNCGQEGIYYGRVSPDNEAVRLFAADDEDCGELVRRWLAKRKFDRLLPLWVHGLGVDWTGLYGEGEMRPSRITLPTYPFGGLTARMTELPAAELASVK</sequence>
<evidence type="ECO:0000256" key="5">
    <source>
        <dbReference type="ARBA" id="ARBA00022553"/>
    </source>
</evidence>
<evidence type="ECO:0000256" key="2">
    <source>
        <dbReference type="ARBA" id="ARBA00004792"/>
    </source>
</evidence>
<reference evidence="13" key="1">
    <citation type="journal article" date="2019" name="Int. J. Syst. Evol. Microbiol.">
        <title>The Global Catalogue of Microorganisms (GCM) 10K type strain sequencing project: providing services to taxonomists for standard genome sequencing and annotation.</title>
        <authorList>
            <consortium name="The Broad Institute Genomics Platform"/>
            <consortium name="The Broad Institute Genome Sequencing Center for Infectious Disease"/>
            <person name="Wu L."/>
            <person name="Ma J."/>
        </authorList>
    </citation>
    <scope>NUCLEOTIDE SEQUENCE [LARGE SCALE GENOMIC DNA]</scope>
    <source>
        <strain evidence="13">IBRC-M 10987</strain>
    </source>
</reference>
<dbReference type="InterPro" id="IPR036736">
    <property type="entry name" value="ACP-like_sf"/>
</dbReference>
<dbReference type="Pfam" id="PF22336">
    <property type="entry name" value="RhiE-like_linker"/>
    <property type="match status" value="1"/>
</dbReference>
<dbReference type="CDD" id="cd02440">
    <property type="entry name" value="AdoMet_MTases"/>
    <property type="match status" value="1"/>
</dbReference>
<dbReference type="SMART" id="SM00823">
    <property type="entry name" value="PKS_PP"/>
    <property type="match status" value="1"/>
</dbReference>
<dbReference type="EMBL" id="JBHSAM010000036">
    <property type="protein sequence ID" value="MFC4104095.1"/>
    <property type="molecule type" value="Genomic_DNA"/>
</dbReference>
<accession>A0ABV8KDE5</accession>
<dbReference type="Gene3D" id="3.40.50.150">
    <property type="entry name" value="Vaccinia Virus protein VP39"/>
    <property type="match status" value="1"/>
</dbReference>
<keyword evidence="8" id="KW-0511">Multifunctional enzyme</keyword>
<evidence type="ECO:0000256" key="4">
    <source>
        <dbReference type="ARBA" id="ARBA00022490"/>
    </source>
</evidence>
<feature type="domain" description="Ketosynthase family 3 (KS3)" evidence="11">
    <location>
        <begin position="1160"/>
        <end position="1568"/>
    </location>
</feature>
<dbReference type="InterPro" id="IPR020841">
    <property type="entry name" value="PKS_Beta-ketoAc_synthase_dom"/>
</dbReference>
<dbReference type="PROSITE" id="PS52004">
    <property type="entry name" value="KS3_2"/>
    <property type="match status" value="2"/>
</dbReference>
<dbReference type="InterPro" id="IPR013217">
    <property type="entry name" value="Methyltransf_12"/>
</dbReference>
<evidence type="ECO:0000313" key="13">
    <source>
        <dbReference type="Proteomes" id="UP001595715"/>
    </source>
</evidence>
<dbReference type="InterPro" id="IPR014031">
    <property type="entry name" value="Ketoacyl_synth_C"/>
</dbReference>
<keyword evidence="4" id="KW-0963">Cytoplasm</keyword>
<dbReference type="Pfam" id="PF02801">
    <property type="entry name" value="Ketoacyl-synt_C"/>
    <property type="match status" value="2"/>
</dbReference>
<dbReference type="InterPro" id="IPR018201">
    <property type="entry name" value="Ketoacyl_synth_AS"/>
</dbReference>
<dbReference type="InterPro" id="IPR006162">
    <property type="entry name" value="Ppantetheine_attach_site"/>
</dbReference>
<feature type="region of interest" description="Disordered" evidence="9">
    <location>
        <begin position="1517"/>
        <end position="1546"/>
    </location>
</feature>
<evidence type="ECO:0000256" key="1">
    <source>
        <dbReference type="ARBA" id="ARBA00004496"/>
    </source>
</evidence>
<proteinExistence type="predicted"/>
<organism evidence="12 13">
    <name type="scientific">Paenibacillus xanthanilyticus</name>
    <dbReference type="NCBI Taxonomy" id="1783531"/>
    <lineage>
        <taxon>Bacteria</taxon>
        <taxon>Bacillati</taxon>
        <taxon>Bacillota</taxon>
        <taxon>Bacilli</taxon>
        <taxon>Bacillales</taxon>
        <taxon>Paenibacillaceae</taxon>
        <taxon>Paenibacillus</taxon>
    </lineage>
</organism>
<dbReference type="SUPFAM" id="SSF53901">
    <property type="entry name" value="Thiolase-like"/>
    <property type="match status" value="2"/>
</dbReference>
<dbReference type="SUPFAM" id="SSF47336">
    <property type="entry name" value="ACP-like"/>
    <property type="match status" value="1"/>
</dbReference>
<dbReference type="Gene3D" id="1.10.1200.10">
    <property type="entry name" value="ACP-like"/>
    <property type="match status" value="1"/>
</dbReference>
<dbReference type="PANTHER" id="PTHR43775">
    <property type="entry name" value="FATTY ACID SYNTHASE"/>
    <property type="match status" value="1"/>
</dbReference>
<comment type="caution">
    <text evidence="12">The sequence shown here is derived from an EMBL/GenBank/DDBJ whole genome shotgun (WGS) entry which is preliminary data.</text>
</comment>
<dbReference type="SUPFAM" id="SSF53335">
    <property type="entry name" value="S-adenosyl-L-methionine-dependent methyltransferases"/>
    <property type="match status" value="1"/>
</dbReference>
<keyword evidence="13" id="KW-1185">Reference proteome</keyword>
<dbReference type="Pfam" id="PF00550">
    <property type="entry name" value="PP-binding"/>
    <property type="match status" value="1"/>
</dbReference>
<keyword evidence="6" id="KW-0808">Transferase</keyword>
<feature type="domain" description="Carrier" evidence="10">
    <location>
        <begin position="414"/>
        <end position="492"/>
    </location>
</feature>
<dbReference type="InterPro" id="IPR054514">
    <property type="entry name" value="RhiE-like_linker"/>
</dbReference>
<dbReference type="PANTHER" id="PTHR43775:SF37">
    <property type="entry name" value="SI:DKEY-61P9.11"/>
    <property type="match status" value="1"/>
</dbReference>
<dbReference type="InterPro" id="IPR009081">
    <property type="entry name" value="PP-bd_ACP"/>
</dbReference>
<dbReference type="Pfam" id="PF00109">
    <property type="entry name" value="ketoacyl-synt"/>
    <property type="match status" value="2"/>
</dbReference>
<feature type="domain" description="Ketosynthase family 3 (KS3)" evidence="11">
    <location>
        <begin position="601"/>
        <end position="1016"/>
    </location>
</feature>
<dbReference type="PROSITE" id="PS00606">
    <property type="entry name" value="KS3_1"/>
    <property type="match status" value="1"/>
</dbReference>
<evidence type="ECO:0000256" key="3">
    <source>
        <dbReference type="ARBA" id="ARBA00022450"/>
    </source>
</evidence>
<evidence type="ECO:0000259" key="11">
    <source>
        <dbReference type="PROSITE" id="PS52004"/>
    </source>
</evidence>
<dbReference type="Proteomes" id="UP001595715">
    <property type="component" value="Unassembled WGS sequence"/>
</dbReference>